<evidence type="ECO:0000256" key="4">
    <source>
        <dbReference type="ARBA" id="ARBA00022475"/>
    </source>
</evidence>
<name>A0AAJ6QTN3_9ACAR</name>
<dbReference type="RefSeq" id="XP_003743619.2">
    <property type="nucleotide sequence ID" value="XM_003743571.2"/>
</dbReference>
<dbReference type="PANTHER" id="PTHR11893:SF36">
    <property type="entry name" value="INNEXIN-5"/>
    <property type="match status" value="1"/>
</dbReference>
<dbReference type="GeneID" id="100898608"/>
<evidence type="ECO:0000313" key="14">
    <source>
        <dbReference type="RefSeq" id="XP_003743619.2"/>
    </source>
</evidence>
<comment type="subcellular location">
    <subcellularLocation>
        <location evidence="1">Cell junction</location>
        <location evidence="1">Gap junction</location>
    </subcellularLocation>
    <subcellularLocation>
        <location evidence="2 12">Cell membrane</location>
        <topology evidence="2 12">Multi-pass membrane protein</topology>
    </subcellularLocation>
</comment>
<evidence type="ECO:0000256" key="6">
    <source>
        <dbReference type="ARBA" id="ARBA00022868"/>
    </source>
</evidence>
<reference evidence="14" key="1">
    <citation type="submission" date="2025-08" db="UniProtKB">
        <authorList>
            <consortium name="RefSeq"/>
        </authorList>
    </citation>
    <scope>IDENTIFICATION</scope>
</reference>
<organism evidence="13 14">
    <name type="scientific">Galendromus occidentalis</name>
    <name type="common">western predatory mite</name>
    <dbReference type="NCBI Taxonomy" id="34638"/>
    <lineage>
        <taxon>Eukaryota</taxon>
        <taxon>Metazoa</taxon>
        <taxon>Ecdysozoa</taxon>
        <taxon>Arthropoda</taxon>
        <taxon>Chelicerata</taxon>
        <taxon>Arachnida</taxon>
        <taxon>Acari</taxon>
        <taxon>Parasitiformes</taxon>
        <taxon>Mesostigmata</taxon>
        <taxon>Gamasina</taxon>
        <taxon>Phytoseioidea</taxon>
        <taxon>Phytoseiidae</taxon>
        <taxon>Typhlodrominae</taxon>
        <taxon>Galendromus</taxon>
    </lineage>
</organism>
<feature type="transmembrane region" description="Helical" evidence="12">
    <location>
        <begin position="249"/>
        <end position="273"/>
    </location>
</feature>
<feature type="transmembrane region" description="Helical" evidence="12">
    <location>
        <begin position="166"/>
        <end position="187"/>
    </location>
</feature>
<evidence type="ECO:0000256" key="12">
    <source>
        <dbReference type="RuleBase" id="RU010713"/>
    </source>
</evidence>
<evidence type="ECO:0000256" key="7">
    <source>
        <dbReference type="ARBA" id="ARBA00022949"/>
    </source>
</evidence>
<evidence type="ECO:0000256" key="8">
    <source>
        <dbReference type="ARBA" id="ARBA00022989"/>
    </source>
</evidence>
<evidence type="ECO:0000256" key="11">
    <source>
        <dbReference type="ARBA" id="ARBA00023303"/>
    </source>
</evidence>
<dbReference type="Pfam" id="PF00876">
    <property type="entry name" value="Innexin"/>
    <property type="match status" value="1"/>
</dbReference>
<evidence type="ECO:0000256" key="2">
    <source>
        <dbReference type="ARBA" id="ARBA00004651"/>
    </source>
</evidence>
<dbReference type="GO" id="GO:0005921">
    <property type="term" value="C:gap junction"/>
    <property type="evidence" value="ECO:0007669"/>
    <property type="project" value="UniProtKB-SubCell"/>
</dbReference>
<keyword evidence="4" id="KW-1003">Cell membrane</keyword>
<keyword evidence="7" id="KW-0965">Cell junction</keyword>
<dbReference type="InterPro" id="IPR000990">
    <property type="entry name" value="Innexin"/>
</dbReference>
<evidence type="ECO:0000256" key="1">
    <source>
        <dbReference type="ARBA" id="ARBA00004610"/>
    </source>
</evidence>
<evidence type="ECO:0000256" key="10">
    <source>
        <dbReference type="ARBA" id="ARBA00023136"/>
    </source>
</evidence>
<evidence type="ECO:0000256" key="3">
    <source>
        <dbReference type="ARBA" id="ARBA00022448"/>
    </source>
</evidence>
<keyword evidence="3 12" id="KW-0813">Transport</keyword>
<keyword evidence="6" id="KW-0303">Gap junction</keyword>
<evidence type="ECO:0000256" key="9">
    <source>
        <dbReference type="ARBA" id="ARBA00023065"/>
    </source>
</evidence>
<dbReference type="GO" id="GO:0005886">
    <property type="term" value="C:plasma membrane"/>
    <property type="evidence" value="ECO:0007669"/>
    <property type="project" value="UniProtKB-SubCell"/>
</dbReference>
<feature type="transmembrane region" description="Helical" evidence="12">
    <location>
        <begin position="110"/>
        <end position="127"/>
    </location>
</feature>
<proteinExistence type="inferred from homology"/>
<keyword evidence="9 12" id="KW-0406">Ion transport</keyword>
<comment type="function">
    <text evidence="12">Structural component of the gap junctions.</text>
</comment>
<dbReference type="PANTHER" id="PTHR11893">
    <property type="entry name" value="INNEXIN"/>
    <property type="match status" value="1"/>
</dbReference>
<protein>
    <recommendedName>
        <fullName evidence="12">Innexin</fullName>
    </recommendedName>
</protein>
<dbReference type="AlphaFoldDB" id="A0AAJ6QTN3"/>
<keyword evidence="8 12" id="KW-1133">Transmembrane helix</keyword>
<dbReference type="PRINTS" id="PR01262">
    <property type="entry name" value="INNEXIN"/>
</dbReference>
<accession>A0AAJ6QTN3</accession>
<evidence type="ECO:0000313" key="13">
    <source>
        <dbReference type="Proteomes" id="UP000694867"/>
    </source>
</evidence>
<dbReference type="PROSITE" id="PS51013">
    <property type="entry name" value="PANNEXIN"/>
    <property type="match status" value="1"/>
</dbReference>
<keyword evidence="13" id="KW-1185">Reference proteome</keyword>
<keyword evidence="5 12" id="KW-0812">Transmembrane</keyword>
<sequence>MATINAMLDLLVQPMYNAIRGSPVKTNNVVAKLHYKVTSAMLIIVGFLITSAEHFGNAIDCLQQPETVPNQILETYCWIHSTFTLPFAPDTAHPGVYNARNTSRPVYHRYYQWVCLVLIMQSIFFYLPRYIWRLNENGFFTKLISTDDDEILTEYMITHKGTHAPIATYFHVGEALFLINLVGQILLTDVFLNYQFLTLGIVSMTTTGHLQKVFPRMAKCTFHLYGPSGDLERQDALCLLGQNVVNEKIFLFLWFWYLFLLVASSGITLWRLASFFSTELRVLRLMKYFNQGERFKLRKICEVLDYADWYVLTTISKNISPISARKFYLTLYRGLVVPDKRYGYDTNLNGSPETMPLN</sequence>
<keyword evidence="10 12" id="KW-0472">Membrane</keyword>
<comment type="caution">
    <text evidence="12">Lacks conserved residue(s) required for the propagation of feature annotation.</text>
</comment>
<dbReference type="GO" id="GO:0005243">
    <property type="term" value="F:gap junction channel activity"/>
    <property type="evidence" value="ECO:0007669"/>
    <property type="project" value="TreeGrafter"/>
</dbReference>
<gene>
    <name evidence="14" type="primary">LOC100898608</name>
    <name evidence="12" type="synonym">inx</name>
</gene>
<comment type="similarity">
    <text evidence="12">Belongs to the pannexin family.</text>
</comment>
<evidence type="ECO:0000256" key="5">
    <source>
        <dbReference type="ARBA" id="ARBA00022692"/>
    </source>
</evidence>
<keyword evidence="11 12" id="KW-0407">Ion channel</keyword>
<dbReference type="GO" id="GO:0007602">
    <property type="term" value="P:phototransduction"/>
    <property type="evidence" value="ECO:0007669"/>
    <property type="project" value="TreeGrafter"/>
</dbReference>
<dbReference type="GO" id="GO:0034220">
    <property type="term" value="P:monoatomic ion transmembrane transport"/>
    <property type="evidence" value="ECO:0007669"/>
    <property type="project" value="UniProtKB-KW"/>
</dbReference>
<dbReference type="Proteomes" id="UP000694867">
    <property type="component" value="Unplaced"/>
</dbReference>
<dbReference type="KEGG" id="goe:100898608"/>